<dbReference type="PANTHER" id="PTHR31050">
    <property type="entry name" value="OS08G0413200 PROTEIN"/>
    <property type="match status" value="1"/>
</dbReference>
<proteinExistence type="predicted"/>
<feature type="region of interest" description="Disordered" evidence="1">
    <location>
        <begin position="1"/>
        <end position="36"/>
    </location>
</feature>
<evidence type="ECO:0000313" key="2">
    <source>
        <dbReference type="EMBL" id="KAF8697420.1"/>
    </source>
</evidence>
<dbReference type="AlphaFoldDB" id="A0A835ELC8"/>
<organism evidence="2 3">
    <name type="scientific">Digitaria exilis</name>
    <dbReference type="NCBI Taxonomy" id="1010633"/>
    <lineage>
        <taxon>Eukaryota</taxon>
        <taxon>Viridiplantae</taxon>
        <taxon>Streptophyta</taxon>
        <taxon>Embryophyta</taxon>
        <taxon>Tracheophyta</taxon>
        <taxon>Spermatophyta</taxon>
        <taxon>Magnoliopsida</taxon>
        <taxon>Liliopsida</taxon>
        <taxon>Poales</taxon>
        <taxon>Poaceae</taxon>
        <taxon>PACMAD clade</taxon>
        <taxon>Panicoideae</taxon>
        <taxon>Panicodae</taxon>
        <taxon>Paniceae</taxon>
        <taxon>Anthephorinae</taxon>
        <taxon>Digitaria</taxon>
    </lineage>
</organism>
<reference evidence="2" key="1">
    <citation type="submission" date="2020-07" db="EMBL/GenBank/DDBJ databases">
        <title>Genome sequence and genetic diversity analysis of an under-domesticated orphan crop, white fonio (Digitaria exilis).</title>
        <authorList>
            <person name="Bennetzen J.L."/>
            <person name="Chen S."/>
            <person name="Ma X."/>
            <person name="Wang X."/>
            <person name="Yssel A.E.J."/>
            <person name="Chaluvadi S.R."/>
            <person name="Johnson M."/>
            <person name="Gangashetty P."/>
            <person name="Hamidou F."/>
            <person name="Sanogo M.D."/>
            <person name="Zwaenepoel A."/>
            <person name="Wallace J."/>
            <person name="Van De Peer Y."/>
            <person name="Van Deynze A."/>
        </authorList>
    </citation>
    <scope>NUCLEOTIDE SEQUENCE</scope>
    <source>
        <tissue evidence="2">Leaves</tissue>
    </source>
</reference>
<dbReference type="OrthoDB" id="741151at2759"/>
<evidence type="ECO:0000313" key="3">
    <source>
        <dbReference type="Proteomes" id="UP000636709"/>
    </source>
</evidence>
<dbReference type="Proteomes" id="UP000636709">
    <property type="component" value="Unassembled WGS sequence"/>
</dbReference>
<dbReference type="InterPro" id="IPR010683">
    <property type="entry name" value="DUF1262"/>
</dbReference>
<protein>
    <submittedName>
        <fullName evidence="2">Uncharacterized protein</fullName>
    </submittedName>
</protein>
<accession>A0A835ELC8</accession>
<dbReference type="PANTHER" id="PTHR31050:SF3">
    <property type="entry name" value="OS08G0412800 PROTEIN"/>
    <property type="match status" value="1"/>
</dbReference>
<gene>
    <name evidence="2" type="ORF">HU200_036020</name>
</gene>
<name>A0A835ELC8_9POAL</name>
<evidence type="ECO:0000256" key="1">
    <source>
        <dbReference type="SAM" id="MobiDB-lite"/>
    </source>
</evidence>
<comment type="caution">
    <text evidence="2">The sequence shown here is derived from an EMBL/GenBank/DDBJ whole genome shotgun (WGS) entry which is preliminary data.</text>
</comment>
<keyword evidence="3" id="KW-1185">Reference proteome</keyword>
<dbReference type="Pfam" id="PF06880">
    <property type="entry name" value="DUF1262"/>
    <property type="match status" value="1"/>
</dbReference>
<sequence length="389" mass="43964">MYTTKPLSLFKSNPEAAAEPPPEGRNTSYLVVKSTRDKEDDEKTWLGPTGRVMGLPFPQNRVLRVETGEESAAVVFVPVPDQPLASNRYYIIVASGKDKGLLMACSREEDVTMCCLHRCIPVVEPRPFDPVDVYQQIEIVQHERGSFTARAVAADGFPPSILRYKYWTVYDRVEDRYYESKKIVLGEARGLDATLRSRRLADGVPGAATEAVGKWYCPFFHIKEHGVTRRDQMGRRREMVLPILPLQRTRRNTMGPQRGGVFYEVVLEQRWEPVRGDAVRHDGDSSKLASKKVLIGGSVEARLEPGSSWHGGAYMWFTAATTGQRVGVCTMVWERMVWEETKAGWVDEEKDAGSVADGWVVLVERFVVKRMDGSVVLAFDFVHRQYNES</sequence>
<dbReference type="EMBL" id="JACEFO010001874">
    <property type="protein sequence ID" value="KAF8697420.1"/>
    <property type="molecule type" value="Genomic_DNA"/>
</dbReference>